<gene>
    <name evidence="1" type="ordered locus">BC1002_6530</name>
</gene>
<reference evidence="2" key="1">
    <citation type="submission" date="2010-04" db="EMBL/GenBank/DDBJ databases">
        <title>Complete sequence of chromosome 3 of Burkholderia sp. CCGE1002.</title>
        <authorList>
            <consortium name="US DOE Joint Genome Institute"/>
            <person name="Lucas S."/>
            <person name="Copeland A."/>
            <person name="Lapidus A."/>
            <person name="Cheng J.-F."/>
            <person name="Bruce D."/>
            <person name="Goodwin L."/>
            <person name="Pitluck S."/>
            <person name="Chertkov O."/>
            <person name="Detter J.C."/>
            <person name="Han C."/>
            <person name="Tapia R."/>
            <person name="Land M."/>
            <person name="Hauser L."/>
            <person name="Kyrpides N."/>
            <person name="Ovchinnikova G."/>
            <person name="Martinez-Romero E."/>
            <person name="Hernandez M.A.R."/>
            <person name="Tiedje J.M."/>
            <person name="Woyke T."/>
        </authorList>
    </citation>
    <scope>NUCLEOTIDE SEQUENCE [LARGE SCALE GENOMIC DNA]</scope>
    <source>
        <strain evidence="2">CCGE1002</strain>
    </source>
</reference>
<dbReference type="Proteomes" id="UP000002190">
    <property type="component" value="Chromosome 3"/>
</dbReference>
<dbReference type="KEGG" id="bge:BC1002_6530"/>
<dbReference type="HOGENOM" id="CLU_2272167_0_0_4"/>
<dbReference type="STRING" id="640511.BC1002_6530"/>
<proteinExistence type="predicted"/>
<dbReference type="AlphaFoldDB" id="D5WMC5"/>
<accession>D5WMC5</accession>
<evidence type="ECO:0000313" key="2">
    <source>
        <dbReference type="Proteomes" id="UP000002190"/>
    </source>
</evidence>
<sequence>MRYSSFMKSRANCRAARSHLLLSFAEQATSPVSMSCLTAFTAAAFSCTCHENATPTVAIAARAQMMRMVKPCEVSPNCISVPSGNNFKGTRQIFATPMKAVV</sequence>
<name>D5WMC5_PARAM</name>
<reference evidence="1 2" key="2">
    <citation type="journal article" date="2012" name="J. Bacteriol.">
        <title>Genome Sequences of Burkholderia sp. Strains CCGE1002 and H160, Isolated from Legume Nodules in Mexico and Brazil.</title>
        <authorList>
            <person name="Ormeno-Orrillo E."/>
            <person name="Rogel M.A."/>
            <person name="Chueire L.M."/>
            <person name="Tiedje J.M."/>
            <person name="Martinez-Romero E."/>
            <person name="Hungria M."/>
        </authorList>
    </citation>
    <scope>NUCLEOTIDE SEQUENCE [LARGE SCALE GENOMIC DNA]</scope>
    <source>
        <strain evidence="1 2">CCGE1002</strain>
    </source>
</reference>
<evidence type="ECO:0000313" key="1">
    <source>
        <dbReference type="EMBL" id="ADG20371.1"/>
    </source>
</evidence>
<dbReference type="EMBL" id="CP002015">
    <property type="protein sequence ID" value="ADG20371.1"/>
    <property type="molecule type" value="Genomic_DNA"/>
</dbReference>
<organism evidence="1 2">
    <name type="scientific">Paraburkholderia atlantica</name>
    <dbReference type="NCBI Taxonomy" id="2654982"/>
    <lineage>
        <taxon>Bacteria</taxon>
        <taxon>Pseudomonadati</taxon>
        <taxon>Pseudomonadota</taxon>
        <taxon>Betaproteobacteria</taxon>
        <taxon>Burkholderiales</taxon>
        <taxon>Burkholderiaceae</taxon>
        <taxon>Paraburkholderia</taxon>
    </lineage>
</organism>
<protein>
    <submittedName>
        <fullName evidence="1">Uncharacterized protein</fullName>
    </submittedName>
</protein>